<keyword evidence="7" id="KW-0418">Kinase</keyword>
<comment type="catalytic activity">
    <reaction evidence="1">
        <text>ATP + protein L-histidine = ADP + protein N-phospho-L-histidine.</text>
        <dbReference type="EC" id="2.7.13.3"/>
    </reaction>
</comment>
<keyword evidence="9" id="KW-0902">Two-component regulatory system</keyword>
<dbReference type="InterPro" id="IPR004358">
    <property type="entry name" value="Sig_transdc_His_kin-like_C"/>
</dbReference>
<comment type="caution">
    <text evidence="13">The sequence shown here is derived from an EMBL/GenBank/DDBJ whole genome shotgun (WGS) entry which is preliminary data.</text>
</comment>
<evidence type="ECO:0000313" key="13">
    <source>
        <dbReference type="EMBL" id="RST96903.1"/>
    </source>
</evidence>
<feature type="transmembrane region" description="Helical" evidence="11">
    <location>
        <begin position="12"/>
        <end position="30"/>
    </location>
</feature>
<evidence type="ECO:0000256" key="3">
    <source>
        <dbReference type="ARBA" id="ARBA00012438"/>
    </source>
</evidence>
<dbReference type="GO" id="GO:0004721">
    <property type="term" value="F:phosphoprotein phosphatase activity"/>
    <property type="evidence" value="ECO:0007669"/>
    <property type="project" value="TreeGrafter"/>
</dbReference>
<dbReference type="EC" id="2.7.13.3" evidence="3"/>
<evidence type="ECO:0000256" key="6">
    <source>
        <dbReference type="ARBA" id="ARBA00022692"/>
    </source>
</evidence>
<dbReference type="Proteomes" id="UP000287239">
    <property type="component" value="Unassembled WGS sequence"/>
</dbReference>
<keyword evidence="4" id="KW-1003">Cell membrane</keyword>
<dbReference type="EMBL" id="NGJU01000005">
    <property type="protein sequence ID" value="RST96903.1"/>
    <property type="molecule type" value="Genomic_DNA"/>
</dbReference>
<gene>
    <name evidence="13" type="ORF">CBF35_04855</name>
</gene>
<evidence type="ECO:0000256" key="4">
    <source>
        <dbReference type="ARBA" id="ARBA00022475"/>
    </source>
</evidence>
<accession>A0A429ZT46</accession>
<evidence type="ECO:0000256" key="7">
    <source>
        <dbReference type="ARBA" id="ARBA00022777"/>
    </source>
</evidence>
<evidence type="ECO:0000259" key="12">
    <source>
        <dbReference type="PROSITE" id="PS50109"/>
    </source>
</evidence>
<evidence type="ECO:0000256" key="8">
    <source>
        <dbReference type="ARBA" id="ARBA00022989"/>
    </source>
</evidence>
<organism evidence="13 14">
    <name type="scientific">Vagococcus salmoninarum</name>
    <dbReference type="NCBI Taxonomy" id="2739"/>
    <lineage>
        <taxon>Bacteria</taxon>
        <taxon>Bacillati</taxon>
        <taxon>Bacillota</taxon>
        <taxon>Bacilli</taxon>
        <taxon>Lactobacillales</taxon>
        <taxon>Enterococcaceae</taxon>
        <taxon>Vagococcus</taxon>
    </lineage>
</organism>
<protein>
    <recommendedName>
        <fullName evidence="3">histidine kinase</fullName>
        <ecNumber evidence="3">2.7.13.3</ecNumber>
    </recommendedName>
</protein>
<dbReference type="OrthoDB" id="9780487at2"/>
<dbReference type="GO" id="GO:0000155">
    <property type="term" value="F:phosphorelay sensor kinase activity"/>
    <property type="evidence" value="ECO:0007669"/>
    <property type="project" value="TreeGrafter"/>
</dbReference>
<dbReference type="SUPFAM" id="SSF55874">
    <property type="entry name" value="ATPase domain of HSP90 chaperone/DNA topoisomerase II/histidine kinase"/>
    <property type="match status" value="1"/>
</dbReference>
<reference evidence="13 14" key="1">
    <citation type="submission" date="2017-05" db="EMBL/GenBank/DDBJ databases">
        <title>Vagococcus spp. assemblies.</title>
        <authorList>
            <person name="Gulvik C.A."/>
        </authorList>
    </citation>
    <scope>NUCLEOTIDE SEQUENCE [LARGE SCALE GENOMIC DNA]</scope>
    <source>
        <strain evidence="13 14">NCFB 2777</strain>
    </source>
</reference>
<dbReference type="InterPro" id="IPR003594">
    <property type="entry name" value="HATPase_dom"/>
</dbReference>
<keyword evidence="8 11" id="KW-1133">Transmembrane helix</keyword>
<evidence type="ECO:0000256" key="10">
    <source>
        <dbReference type="ARBA" id="ARBA00023136"/>
    </source>
</evidence>
<dbReference type="RefSeq" id="WP_126778862.1">
    <property type="nucleotide sequence ID" value="NZ_NGJU01000005.1"/>
</dbReference>
<dbReference type="Pfam" id="PF02518">
    <property type="entry name" value="HATPase_c"/>
    <property type="match status" value="1"/>
</dbReference>
<dbReference type="GO" id="GO:0016036">
    <property type="term" value="P:cellular response to phosphate starvation"/>
    <property type="evidence" value="ECO:0007669"/>
    <property type="project" value="TreeGrafter"/>
</dbReference>
<dbReference type="PRINTS" id="PR00344">
    <property type="entry name" value="BCTRLSENSOR"/>
</dbReference>
<dbReference type="GO" id="GO:0005886">
    <property type="term" value="C:plasma membrane"/>
    <property type="evidence" value="ECO:0007669"/>
    <property type="project" value="UniProtKB-SubCell"/>
</dbReference>
<evidence type="ECO:0000256" key="2">
    <source>
        <dbReference type="ARBA" id="ARBA00004651"/>
    </source>
</evidence>
<evidence type="ECO:0000256" key="11">
    <source>
        <dbReference type="SAM" id="Phobius"/>
    </source>
</evidence>
<dbReference type="AlphaFoldDB" id="A0A429ZT46"/>
<keyword evidence="14" id="KW-1185">Reference proteome</keyword>
<keyword evidence="10 11" id="KW-0472">Membrane</keyword>
<dbReference type="InterPro" id="IPR005467">
    <property type="entry name" value="His_kinase_dom"/>
</dbReference>
<sequence length="322" mass="37479">MKLFLKQHSPFIFLYLILSVLLIGIVWLDGYRKTVILLYGFGLGFFVVTIYLLFVYLTQRNLYKAFSKKNCESIYEEIQNDASPLSQSINRLLQRQYHYFFSENKKLQNARDEHTRFINQWVHQMKTPLAVIELMMEDDNLDKESLMEETDKMKEGLSLALTMARLESFQADFVIEKVNVRQVANQVVAEHKRNFIRNYVYPKIDIPDELTVETDRKWLVFILYQILSNSIKYSQNSGKNIEITGKKERSVVSLEITDYGSGISKSDLPRVFQPFFTGDQGRNHQEATGMGLYLVHEIAQELNHEVVIASEVEEGTTVTVNF</sequence>
<evidence type="ECO:0000256" key="1">
    <source>
        <dbReference type="ARBA" id="ARBA00000085"/>
    </source>
</evidence>
<feature type="transmembrane region" description="Helical" evidence="11">
    <location>
        <begin position="36"/>
        <end position="58"/>
    </location>
</feature>
<dbReference type="PROSITE" id="PS50109">
    <property type="entry name" value="HIS_KIN"/>
    <property type="match status" value="1"/>
</dbReference>
<proteinExistence type="predicted"/>
<feature type="domain" description="Histidine kinase" evidence="12">
    <location>
        <begin position="120"/>
        <end position="322"/>
    </location>
</feature>
<dbReference type="SMART" id="SM00387">
    <property type="entry name" value="HATPase_c"/>
    <property type="match status" value="1"/>
</dbReference>
<dbReference type="PANTHER" id="PTHR45453:SF2">
    <property type="entry name" value="HISTIDINE KINASE"/>
    <property type="match status" value="1"/>
</dbReference>
<dbReference type="Gene3D" id="3.30.565.10">
    <property type="entry name" value="Histidine kinase-like ATPase, C-terminal domain"/>
    <property type="match status" value="1"/>
</dbReference>
<evidence type="ECO:0000313" key="14">
    <source>
        <dbReference type="Proteomes" id="UP000287239"/>
    </source>
</evidence>
<evidence type="ECO:0000256" key="9">
    <source>
        <dbReference type="ARBA" id="ARBA00023012"/>
    </source>
</evidence>
<keyword evidence="5" id="KW-0808">Transferase</keyword>
<keyword evidence="6 11" id="KW-0812">Transmembrane</keyword>
<dbReference type="PANTHER" id="PTHR45453">
    <property type="entry name" value="PHOSPHATE REGULON SENSOR PROTEIN PHOR"/>
    <property type="match status" value="1"/>
</dbReference>
<dbReference type="InterPro" id="IPR050351">
    <property type="entry name" value="BphY/WalK/GraS-like"/>
</dbReference>
<dbReference type="GeneID" id="98567691"/>
<comment type="subcellular location">
    <subcellularLocation>
        <location evidence="2">Cell membrane</location>
        <topology evidence="2">Multi-pass membrane protein</topology>
    </subcellularLocation>
</comment>
<dbReference type="InterPro" id="IPR036890">
    <property type="entry name" value="HATPase_C_sf"/>
</dbReference>
<evidence type="ECO:0000256" key="5">
    <source>
        <dbReference type="ARBA" id="ARBA00022679"/>
    </source>
</evidence>
<name>A0A429ZT46_9ENTE</name>